<dbReference type="Gene3D" id="1.10.238.10">
    <property type="entry name" value="EF-hand"/>
    <property type="match status" value="1"/>
</dbReference>
<feature type="region of interest" description="Disordered" evidence="1">
    <location>
        <begin position="172"/>
        <end position="274"/>
    </location>
</feature>
<gene>
    <name evidence="2" type="ORF">IEO21_05346</name>
</gene>
<evidence type="ECO:0008006" key="4">
    <source>
        <dbReference type="Google" id="ProtNLM"/>
    </source>
</evidence>
<dbReference type="InterPro" id="IPR011992">
    <property type="entry name" value="EF-hand-dom_pair"/>
</dbReference>
<proteinExistence type="predicted"/>
<organism evidence="2 3">
    <name type="scientific">Rhodonia placenta</name>
    <dbReference type="NCBI Taxonomy" id="104341"/>
    <lineage>
        <taxon>Eukaryota</taxon>
        <taxon>Fungi</taxon>
        <taxon>Dikarya</taxon>
        <taxon>Basidiomycota</taxon>
        <taxon>Agaricomycotina</taxon>
        <taxon>Agaricomycetes</taxon>
        <taxon>Polyporales</taxon>
        <taxon>Adustoporiaceae</taxon>
        <taxon>Rhodonia</taxon>
    </lineage>
</organism>
<dbReference type="AlphaFoldDB" id="A0A8H7P240"/>
<reference evidence="2" key="1">
    <citation type="submission" date="2020-11" db="EMBL/GenBank/DDBJ databases">
        <authorList>
            <person name="Koelle M."/>
            <person name="Horta M.A.C."/>
            <person name="Nowrousian M."/>
            <person name="Ohm R.A."/>
            <person name="Benz P."/>
            <person name="Pilgard A."/>
        </authorList>
    </citation>
    <scope>NUCLEOTIDE SEQUENCE</scope>
    <source>
        <strain evidence="2">FPRL280</strain>
    </source>
</reference>
<protein>
    <recommendedName>
        <fullName evidence="4">EF-hand domain-containing protein</fullName>
    </recommendedName>
</protein>
<comment type="caution">
    <text evidence="2">The sequence shown here is derived from an EMBL/GenBank/DDBJ whole genome shotgun (WGS) entry which is preliminary data.</text>
</comment>
<sequence>MSTRDGQDSGFAALPLRLRKRIDQIFDTASSSHDDSASARSRNDSPEGVQPGGFLMPEEQPGGSLLDTDSPGGFISDNTEAGGFIPEDIAAGGSLHEEQIQRNQIPLSLIPTALQLLDLPPDDADILSVFKNAASGWTDTVPRASKSADADYAQFVSRKDWRAVCAALLDTGLDSPTDSKHEDAADSLDTDDDISEDEYMASSPEDSDDDMGGSDDEYVEGGFIPTKTTTKTKAAAQQTGRRGSRKTSKAMSSIDSEEEALDPRRPRPLTERQKQECRRTFSLFFPDIKDADLDKQRIMIKDITRVAKLLKEKITAEETVEMLEAFSSSSDKSMSLPDFERMMITAKLA</sequence>
<dbReference type="EMBL" id="JADOXO010000096">
    <property type="protein sequence ID" value="KAF9813975.1"/>
    <property type="molecule type" value="Genomic_DNA"/>
</dbReference>
<feature type="compositionally biased region" description="Acidic residues" evidence="1">
    <location>
        <begin position="185"/>
        <end position="219"/>
    </location>
</feature>
<evidence type="ECO:0000313" key="3">
    <source>
        <dbReference type="Proteomes" id="UP000639403"/>
    </source>
</evidence>
<name>A0A8H7P240_9APHY</name>
<feature type="compositionally biased region" description="Basic and acidic residues" evidence="1">
    <location>
        <begin position="261"/>
        <end position="274"/>
    </location>
</feature>
<feature type="region of interest" description="Disordered" evidence="1">
    <location>
        <begin position="25"/>
        <end position="73"/>
    </location>
</feature>
<feature type="compositionally biased region" description="Basic and acidic residues" evidence="1">
    <location>
        <begin position="32"/>
        <end position="45"/>
    </location>
</feature>
<evidence type="ECO:0000256" key="1">
    <source>
        <dbReference type="SAM" id="MobiDB-lite"/>
    </source>
</evidence>
<reference evidence="2" key="2">
    <citation type="journal article" name="Front. Microbiol.">
        <title>Degradative Capacity of Two Strains of Rhodonia placenta: From Phenotype to Genotype.</title>
        <authorList>
            <person name="Kolle M."/>
            <person name="Horta M.A.C."/>
            <person name="Nowrousian M."/>
            <person name="Ohm R.A."/>
            <person name="Benz J.P."/>
            <person name="Pilgard A."/>
        </authorList>
    </citation>
    <scope>NUCLEOTIDE SEQUENCE</scope>
    <source>
        <strain evidence="2">FPRL280</strain>
    </source>
</reference>
<dbReference type="SUPFAM" id="SSF47473">
    <property type="entry name" value="EF-hand"/>
    <property type="match status" value="1"/>
</dbReference>
<accession>A0A8H7P240</accession>
<evidence type="ECO:0000313" key="2">
    <source>
        <dbReference type="EMBL" id="KAF9813975.1"/>
    </source>
</evidence>
<feature type="compositionally biased region" description="Low complexity" evidence="1">
    <location>
        <begin position="226"/>
        <end position="239"/>
    </location>
</feature>
<dbReference type="Proteomes" id="UP000639403">
    <property type="component" value="Unassembled WGS sequence"/>
</dbReference>